<dbReference type="KEGG" id="atr:18441886"/>
<protein>
    <recommendedName>
        <fullName evidence="1">F-box domain-containing protein</fullName>
    </recommendedName>
</protein>
<dbReference type="STRING" id="13333.W1Q0S3"/>
<sequence length="495" mass="54838">MTLNLSSYSANRSDDNMISSFCSGNCHVMEGGFIDKNCNNNTSFGRPTRFNWETGGFHNHSCESRDEILDILPADPFNMDLRATLECGAPLMVERAIFGNGGGYSEPGNLVLENYQFVAGLNLLWNSAMAFGSPPNEGFEESGFYEDHGFFSFWDLEELLGFPISEIHESEAPESSIGQVSLGHETDLIGNVLLSSLVPESVEDAERDKLNVSGCDVVFSKSEGDGAPHEALLFSLRYLGMKDLLSVERVSQSLNAAVRGDPLLWRSIHVDWPLSDRLSDEALIKLSMRAQGNLHCLSLVGCTRITDEGLKQVLESNPRLTELNVPGCTRLSIEAIIASLRALKAPGSPGIKRLRIGSLYGVTHQHFEELKSLLDANKTGQPEHRKPQFYPSSYSSSSLLCDDERAIDIETCPICEKLRLVYDCPMHHGQAKQPANQACRACTICIARCVQCGRCIADGEYEETFCLDLLCLGCWRKVHQHQEREEEAGEEEDSR</sequence>
<dbReference type="InterPro" id="IPR036047">
    <property type="entry name" value="F-box-like_dom_sf"/>
</dbReference>
<evidence type="ECO:0000259" key="1">
    <source>
        <dbReference type="PROSITE" id="PS50181"/>
    </source>
</evidence>
<dbReference type="AlphaFoldDB" id="W1Q0S3"/>
<dbReference type="HOGENOM" id="CLU_034156_1_0_1"/>
<organism evidence="2 3">
    <name type="scientific">Amborella trichopoda</name>
    <dbReference type="NCBI Taxonomy" id="13333"/>
    <lineage>
        <taxon>Eukaryota</taxon>
        <taxon>Viridiplantae</taxon>
        <taxon>Streptophyta</taxon>
        <taxon>Embryophyta</taxon>
        <taxon>Tracheophyta</taxon>
        <taxon>Spermatophyta</taxon>
        <taxon>Magnoliopsida</taxon>
        <taxon>Amborellales</taxon>
        <taxon>Amborellaceae</taxon>
        <taxon>Amborella</taxon>
    </lineage>
</organism>
<dbReference type="PANTHER" id="PTHR13382">
    <property type="entry name" value="MITOCHONDRIAL ATP SYNTHASE COUPLING FACTOR B"/>
    <property type="match status" value="1"/>
</dbReference>
<feature type="domain" description="F-box" evidence="1">
    <location>
        <begin position="221"/>
        <end position="268"/>
    </location>
</feature>
<evidence type="ECO:0000313" key="3">
    <source>
        <dbReference type="Proteomes" id="UP000017836"/>
    </source>
</evidence>
<dbReference type="InterPro" id="IPR050648">
    <property type="entry name" value="F-box_LRR-repeat"/>
</dbReference>
<dbReference type="Pfam" id="PF12937">
    <property type="entry name" value="F-box-like"/>
    <property type="match status" value="1"/>
</dbReference>
<reference evidence="3" key="1">
    <citation type="journal article" date="2013" name="Science">
        <title>The Amborella genome and the evolution of flowering plants.</title>
        <authorList>
            <consortium name="Amborella Genome Project"/>
        </authorList>
    </citation>
    <scope>NUCLEOTIDE SEQUENCE [LARGE SCALE GENOMIC DNA]</scope>
</reference>
<dbReference type="InterPro" id="IPR001810">
    <property type="entry name" value="F-box_dom"/>
</dbReference>
<dbReference type="Proteomes" id="UP000017836">
    <property type="component" value="Unassembled WGS sequence"/>
</dbReference>
<dbReference type="Gene3D" id="3.80.10.10">
    <property type="entry name" value="Ribonuclease Inhibitor"/>
    <property type="match status" value="1"/>
</dbReference>
<dbReference type="Gramene" id="ERN13640">
    <property type="protein sequence ID" value="ERN13640"/>
    <property type="gene ID" value="AMTR_s00049p00099070"/>
</dbReference>
<name>W1Q0S3_AMBTC</name>
<keyword evidence="3" id="KW-1185">Reference proteome</keyword>
<proteinExistence type="predicted"/>
<dbReference type="GO" id="GO:0005737">
    <property type="term" value="C:cytoplasm"/>
    <property type="evidence" value="ECO:0000318"/>
    <property type="project" value="GO_Central"/>
</dbReference>
<dbReference type="OMA" id="GFGRPWH"/>
<dbReference type="SUPFAM" id="SSF52047">
    <property type="entry name" value="RNI-like"/>
    <property type="match status" value="1"/>
</dbReference>
<dbReference type="InterPro" id="IPR032675">
    <property type="entry name" value="LRR_dom_sf"/>
</dbReference>
<dbReference type="PANTHER" id="PTHR13382:SF22">
    <property type="entry name" value="F-BOX PROTEIN SKIP14"/>
    <property type="match status" value="1"/>
</dbReference>
<dbReference type="SUPFAM" id="SSF81383">
    <property type="entry name" value="F-box domain"/>
    <property type="match status" value="1"/>
</dbReference>
<gene>
    <name evidence="2" type="ORF">AMTR_s00049p00099070</name>
</gene>
<dbReference type="OrthoDB" id="10044893at2759"/>
<dbReference type="eggNOG" id="ENOG502QRGM">
    <property type="taxonomic scope" value="Eukaryota"/>
</dbReference>
<accession>W1Q0S3</accession>
<dbReference type="EMBL" id="KI392567">
    <property type="protein sequence ID" value="ERN13640.1"/>
    <property type="molecule type" value="Genomic_DNA"/>
</dbReference>
<dbReference type="PROSITE" id="PS50181">
    <property type="entry name" value="FBOX"/>
    <property type="match status" value="1"/>
</dbReference>
<evidence type="ECO:0000313" key="2">
    <source>
        <dbReference type="EMBL" id="ERN13640.1"/>
    </source>
</evidence>